<gene>
    <name evidence="1" type="ORF">H2B03_02750</name>
</gene>
<proteinExistence type="predicted"/>
<organism evidence="1 2">
    <name type="scientific">Candidatus Nitrosomaritimum aestuariumsis</name>
    <dbReference type="NCBI Taxonomy" id="3342354"/>
    <lineage>
        <taxon>Archaea</taxon>
        <taxon>Nitrososphaerota</taxon>
        <taxon>Nitrososphaeria</taxon>
        <taxon>Nitrosopumilales</taxon>
        <taxon>Nitrosopumilaceae</taxon>
        <taxon>Candidatus Nitrosomaritimum</taxon>
    </lineage>
</organism>
<name>A0AC60VXP7_9ARCH</name>
<sequence length="110" mass="13072">MIYHKSSCITCKKAISEIDRMKIDIERRDFFKEPFSESELKKIIKLSGKKAEEFLRKRDKMYKELDFENSQRSENEIVKLMVKYPGLIKRPIIIKQSKTLVGKIDSKDLK</sequence>
<evidence type="ECO:0000313" key="1">
    <source>
        <dbReference type="EMBL" id="MBA4452080.1"/>
    </source>
</evidence>
<accession>A0AC60VXP7</accession>
<evidence type="ECO:0000313" key="2">
    <source>
        <dbReference type="Proteomes" id="UP000559653"/>
    </source>
</evidence>
<dbReference type="EMBL" id="JACEMZ010000009">
    <property type="protein sequence ID" value="MBA4452080.1"/>
    <property type="molecule type" value="Genomic_DNA"/>
</dbReference>
<dbReference type="Proteomes" id="UP000559653">
    <property type="component" value="Unassembled WGS sequence"/>
</dbReference>
<reference evidence="1 2" key="1">
    <citation type="journal article" date="2020" name="Appl. Environ. Microbiol.">
        <title>Genomic Characteristics of a Novel Species of Ammonia-Oxidizing Archaea from the Jiulong River Estuary.</title>
        <authorList>
            <person name="Zou D."/>
            <person name="Wan R."/>
            <person name="Han L."/>
            <person name="Xu M.N."/>
            <person name="Liu Y."/>
            <person name="Liu H."/>
            <person name="Kao S.J."/>
            <person name="Li M."/>
        </authorList>
    </citation>
    <scope>NUCLEOTIDE SEQUENCE [LARGE SCALE GENOMIC DNA]</scope>
    <source>
        <strain evidence="1">W1bin1</strain>
    </source>
</reference>
<comment type="caution">
    <text evidence="1">The sequence shown here is derived from an EMBL/GenBank/DDBJ whole genome shotgun (WGS) entry which is preliminary data.</text>
</comment>
<protein>
    <submittedName>
        <fullName evidence="1">Arsenate reductase</fullName>
    </submittedName>
</protein>